<protein>
    <submittedName>
        <fullName evidence="1 3">Uncharacterized protein</fullName>
    </submittedName>
</protein>
<gene>
    <name evidence="1" type="ORF">SCUD_LOCUS23040</name>
</gene>
<accession>A0A183L6S1</accession>
<organism evidence="3">
    <name type="scientific">Schistosoma curassoni</name>
    <dbReference type="NCBI Taxonomy" id="6186"/>
    <lineage>
        <taxon>Eukaryota</taxon>
        <taxon>Metazoa</taxon>
        <taxon>Spiralia</taxon>
        <taxon>Lophotrochozoa</taxon>
        <taxon>Platyhelminthes</taxon>
        <taxon>Trematoda</taxon>
        <taxon>Digenea</taxon>
        <taxon>Strigeidida</taxon>
        <taxon>Schistosomatoidea</taxon>
        <taxon>Schistosomatidae</taxon>
        <taxon>Schistosoma</taxon>
    </lineage>
</organism>
<sequence length="33" mass="4139">MMTLPYRIQMMMVLLKSQKHHKKNVIEYHLHQM</sequence>
<reference evidence="3" key="1">
    <citation type="submission" date="2016-06" db="UniProtKB">
        <authorList>
            <consortium name="WormBaseParasite"/>
        </authorList>
    </citation>
    <scope>IDENTIFICATION</scope>
</reference>
<name>A0A183L6S1_9TREM</name>
<evidence type="ECO:0000313" key="2">
    <source>
        <dbReference type="Proteomes" id="UP000279833"/>
    </source>
</evidence>
<dbReference type="WBParaSite" id="SCUD_0002304301-mRNA-1">
    <property type="protein sequence ID" value="SCUD_0002304301-mRNA-1"/>
    <property type="gene ID" value="SCUD_0002304301"/>
</dbReference>
<proteinExistence type="predicted"/>
<dbReference type="AlphaFoldDB" id="A0A183L6S1"/>
<keyword evidence="2" id="KW-1185">Reference proteome</keyword>
<evidence type="ECO:0000313" key="1">
    <source>
        <dbReference type="EMBL" id="VDP81162.1"/>
    </source>
</evidence>
<dbReference type="EMBL" id="UZAK01051782">
    <property type="protein sequence ID" value="VDP81162.1"/>
    <property type="molecule type" value="Genomic_DNA"/>
</dbReference>
<reference evidence="1 2" key="2">
    <citation type="submission" date="2018-11" db="EMBL/GenBank/DDBJ databases">
        <authorList>
            <consortium name="Pathogen Informatics"/>
        </authorList>
    </citation>
    <scope>NUCLEOTIDE SEQUENCE [LARGE SCALE GENOMIC DNA]</scope>
    <source>
        <strain evidence="1">Dakar</strain>
        <strain evidence="2">Dakar, Senegal</strain>
    </source>
</reference>
<dbReference type="Proteomes" id="UP000279833">
    <property type="component" value="Unassembled WGS sequence"/>
</dbReference>
<evidence type="ECO:0000313" key="3">
    <source>
        <dbReference type="WBParaSite" id="SCUD_0002304301-mRNA-1"/>
    </source>
</evidence>